<dbReference type="EMBL" id="JAUUTY010000005">
    <property type="protein sequence ID" value="KAK1626707.1"/>
    <property type="molecule type" value="Genomic_DNA"/>
</dbReference>
<dbReference type="InterPro" id="IPR035445">
    <property type="entry name" value="GYF-like_dom_sf"/>
</dbReference>
<proteinExistence type="predicted"/>
<feature type="region of interest" description="Disordered" evidence="14">
    <location>
        <begin position="39"/>
        <end position="115"/>
    </location>
</feature>
<dbReference type="SUPFAM" id="SSF55277">
    <property type="entry name" value="GYF domain"/>
    <property type="match status" value="1"/>
</dbReference>
<evidence type="ECO:0000256" key="9">
    <source>
        <dbReference type="ARBA" id="ARBA00023163"/>
    </source>
</evidence>
<feature type="domain" description="SET" evidence="15">
    <location>
        <begin position="1241"/>
        <end position="1358"/>
    </location>
</feature>
<evidence type="ECO:0000256" key="8">
    <source>
        <dbReference type="ARBA" id="ARBA00023015"/>
    </source>
</evidence>
<evidence type="ECO:0000256" key="10">
    <source>
        <dbReference type="ARBA" id="ARBA00023242"/>
    </source>
</evidence>
<keyword evidence="19" id="KW-1185">Reference proteome</keyword>
<keyword evidence="6" id="KW-0156">Chromatin regulator</keyword>
<accession>A0AAD8RL91</accession>
<dbReference type="InterPro" id="IPR003616">
    <property type="entry name" value="Post-SET_dom"/>
</dbReference>
<comment type="caution">
    <text evidence="18">The sequence shown here is derived from an EMBL/GenBank/DDBJ whole genome shotgun (WGS) entry which is preliminary data.</text>
</comment>
<dbReference type="InterPro" id="IPR003169">
    <property type="entry name" value="GYF"/>
</dbReference>
<evidence type="ECO:0000256" key="13">
    <source>
        <dbReference type="ARBA" id="ARBA00049129"/>
    </source>
</evidence>
<dbReference type="Pfam" id="PF00856">
    <property type="entry name" value="SET"/>
    <property type="match status" value="1"/>
</dbReference>
<keyword evidence="7" id="KW-0694">RNA-binding</keyword>
<dbReference type="InterPro" id="IPR037841">
    <property type="entry name" value="SET_SETD1A/B"/>
</dbReference>
<dbReference type="Gene3D" id="2.170.270.10">
    <property type="entry name" value="SET domain"/>
    <property type="match status" value="1"/>
</dbReference>
<feature type="compositionally biased region" description="Polar residues" evidence="14">
    <location>
        <begin position="40"/>
        <end position="57"/>
    </location>
</feature>
<keyword evidence="4" id="KW-0808">Transferase</keyword>
<dbReference type="GO" id="GO:0003723">
    <property type="term" value="F:RNA binding"/>
    <property type="evidence" value="ECO:0007669"/>
    <property type="project" value="UniProtKB-KW"/>
</dbReference>
<comment type="catalytic activity">
    <reaction evidence="13">
        <text>N(6),N(6)-dimethyl-L-lysyl(4)-[histone H3] + S-adenosyl-L-methionine = N(6),N(6),N(6)-trimethyl-L-lysyl(4)-[histone H3] + S-adenosyl-L-homocysteine + H(+)</text>
        <dbReference type="Rhea" id="RHEA:60272"/>
        <dbReference type="Rhea" id="RHEA-COMP:15537"/>
        <dbReference type="Rhea" id="RHEA-COMP:15540"/>
        <dbReference type="ChEBI" id="CHEBI:15378"/>
        <dbReference type="ChEBI" id="CHEBI:57856"/>
        <dbReference type="ChEBI" id="CHEBI:59789"/>
        <dbReference type="ChEBI" id="CHEBI:61961"/>
        <dbReference type="ChEBI" id="CHEBI:61976"/>
    </reaction>
</comment>
<evidence type="ECO:0000256" key="5">
    <source>
        <dbReference type="ARBA" id="ARBA00022691"/>
    </source>
</evidence>
<dbReference type="GO" id="GO:0032259">
    <property type="term" value="P:methylation"/>
    <property type="evidence" value="ECO:0007669"/>
    <property type="project" value="UniProtKB-KW"/>
</dbReference>
<gene>
    <name evidence="18" type="ORF">QYE76_001022</name>
</gene>
<dbReference type="InterPro" id="IPR044570">
    <property type="entry name" value="Set1-like"/>
</dbReference>
<dbReference type="PROSITE" id="PS50829">
    <property type="entry name" value="GYF"/>
    <property type="match status" value="1"/>
</dbReference>
<protein>
    <recommendedName>
        <fullName evidence="2">[histone H3]-lysine(4) N-trimethyltransferase</fullName>
        <ecNumber evidence="2">2.1.1.354</ecNumber>
    </recommendedName>
</protein>
<dbReference type="InterPro" id="IPR046341">
    <property type="entry name" value="SET_dom_sf"/>
</dbReference>
<comment type="subcellular location">
    <subcellularLocation>
        <location evidence="1">Nucleus</location>
    </subcellularLocation>
</comment>
<name>A0AAD8RL91_LOLMU</name>
<dbReference type="Proteomes" id="UP001231189">
    <property type="component" value="Unassembled WGS sequence"/>
</dbReference>
<dbReference type="Gene3D" id="3.30.1490.40">
    <property type="match status" value="1"/>
</dbReference>
<evidence type="ECO:0000259" key="15">
    <source>
        <dbReference type="PROSITE" id="PS50280"/>
    </source>
</evidence>
<evidence type="ECO:0000256" key="11">
    <source>
        <dbReference type="ARBA" id="ARBA00047571"/>
    </source>
</evidence>
<evidence type="ECO:0000313" key="18">
    <source>
        <dbReference type="EMBL" id="KAK1626707.1"/>
    </source>
</evidence>
<keyword evidence="3" id="KW-0489">Methyltransferase</keyword>
<dbReference type="SMART" id="SM00508">
    <property type="entry name" value="PostSET"/>
    <property type="match status" value="1"/>
</dbReference>
<feature type="region of interest" description="Disordered" evidence="14">
    <location>
        <begin position="1119"/>
        <end position="1145"/>
    </location>
</feature>
<feature type="domain" description="GYF" evidence="16">
    <location>
        <begin position="305"/>
        <end position="352"/>
    </location>
</feature>
<evidence type="ECO:0000256" key="14">
    <source>
        <dbReference type="SAM" id="MobiDB-lite"/>
    </source>
</evidence>
<dbReference type="SUPFAM" id="SSF82199">
    <property type="entry name" value="SET domain"/>
    <property type="match status" value="1"/>
</dbReference>
<dbReference type="SMART" id="SM00317">
    <property type="entry name" value="SET"/>
    <property type="match status" value="1"/>
</dbReference>
<dbReference type="PROSITE" id="PS50868">
    <property type="entry name" value="POST_SET"/>
    <property type="match status" value="1"/>
</dbReference>
<evidence type="ECO:0000256" key="12">
    <source>
        <dbReference type="ARBA" id="ARBA00047583"/>
    </source>
</evidence>
<dbReference type="PROSITE" id="PS50280">
    <property type="entry name" value="SET"/>
    <property type="match status" value="1"/>
</dbReference>
<evidence type="ECO:0000259" key="16">
    <source>
        <dbReference type="PROSITE" id="PS50829"/>
    </source>
</evidence>
<evidence type="ECO:0000256" key="1">
    <source>
        <dbReference type="ARBA" id="ARBA00004123"/>
    </source>
</evidence>
<feature type="domain" description="Post-SET" evidence="17">
    <location>
        <begin position="1364"/>
        <end position="1380"/>
    </location>
</feature>
<keyword evidence="9" id="KW-0804">Transcription</keyword>
<evidence type="ECO:0000313" key="19">
    <source>
        <dbReference type="Proteomes" id="UP001231189"/>
    </source>
</evidence>
<dbReference type="GO" id="GO:0048188">
    <property type="term" value="C:Set1C/COMPASS complex"/>
    <property type="evidence" value="ECO:0007669"/>
    <property type="project" value="InterPro"/>
</dbReference>
<dbReference type="InterPro" id="IPR001214">
    <property type="entry name" value="SET_dom"/>
</dbReference>
<evidence type="ECO:0000256" key="2">
    <source>
        <dbReference type="ARBA" id="ARBA00012182"/>
    </source>
</evidence>
<sequence>MLVSWEVWKERNALVFRNHHSTVDMVTTRLSKRFPVLSLSPLQPNYHPTQTGSSPLSSPAREPYPPPPAYPRRRPDQGGRPPARPRAMPHARSDPGLDVEPAAEPSTFRSASPFPRRKRAKLLTDELPHGELLGCSVSTCDDPQENLVDGCSEERQIASCSGDQPQTSAPFVAVQENVSSVDNGGGIYPQTGAGYSDGQNGYIAYPQHQPLEGCMYMNEHGHMCGPYAPKQLYEGLSTGFLPQDLAIYALVGGKMVNPVPLSLLEQFLSQWNSAAAVSTPSESNENKTVARADKMALRDVISSDEPCWMFEDADGSRHGPHSLAELSYWHHSSYLQDLSMVYHVDSKFGPFTLVSLVDWWSGGHTEHPEATENGSGSFSAVMGDIVDDIGNQLHAGIMKSARKALIDEIFSSVLPEIIACRKTERQLAAKLKTKAVKPANVSSKKASALKGKVDTRSTIHRKENSYNTIQATSSVAIQSVAVHAKFADILSAVWQTIYYESMKNFWDGILYDPVMDYCGEWLKRNRLSSLPCTIVPGASSDNRNMKEADEPKAICDSEALECDMDFPPGFGPSLECAESSLSRPFLNIDSCEDKISRKPACSTIYFDPSSGVQLMLANELYVSAKDTLFHHFREVIAEEITNWLCFGLEDITDQELIRTPVHAPDSPSSTGMDIHETPIPPEMALDKLLDAAKMATDAISSPSVMALDEVLVTAEMVTDAVPSPADITTDETSCVAEAEPDKMLTSHVEHQSPSASYASIFEKLDVSETAELDESFDEVPPGMEMGLPSVVVMDKNKYPPPKSVNSVPVISRYITLAVCRQALHENVVKEWASLLSDAISKCFDSWYTKRNVVSKNIDESLRPKEYAYYRKRKLRSSCEAVPSKKPLEKPMDEQLSKPLSELVDRRVHLKNLQVTKKAGKSKKFSKSPAKTLDNDVHTSNIKQDFKRLSSDVHTLKGGKSKKLSKRVLDNDVHTLNIEQDLKRLASDVHTLKAGKSKKLSKSHVKALDNDIHTLNIKQDLKRLSSDVHTLKAGKSKKLPKSHAKTVDNDVHTLIVEQDLKRLSSDVHTLSIEQDLKRFSSDVHTSNIEQDLKRLSNDVPKRQRTSHLTRSHLVDSKVPIENENESMPTKLAKKRKPKNMSTDTSQKAKPLILCPVSDGCARASTSGWEWRNWARNATPSERTRVRGYRVRSILSTSANNVWKSPQVKGTSARTNRVKLRNLLAASEGAELLKITQSKARKKRLRFQRSKIHEWGLVALESIDAEDFVIEYVGELIRRPVSDIREAQYEKSGIGSSYLFRLDDDYVVDATKRGGLARFINHSCEPNCYTKVITVEGQKKIFIYAKRRIYAGEELTYNYKFPLEEKKIPCHCGSQRCRGSMN</sequence>
<keyword evidence="5" id="KW-0949">S-adenosyl-L-methionine</keyword>
<evidence type="ECO:0000256" key="3">
    <source>
        <dbReference type="ARBA" id="ARBA00022603"/>
    </source>
</evidence>
<comment type="catalytic activity">
    <reaction evidence="12">
        <text>N(6)-methyl-L-lysyl(4)-[histone H3] + S-adenosyl-L-methionine = N(6),N(6)-dimethyl-L-lysyl(4)-[histone H3] + S-adenosyl-L-homocysteine + H(+)</text>
        <dbReference type="Rhea" id="RHEA:60268"/>
        <dbReference type="Rhea" id="RHEA-COMP:15540"/>
        <dbReference type="Rhea" id="RHEA-COMP:15543"/>
        <dbReference type="ChEBI" id="CHEBI:15378"/>
        <dbReference type="ChEBI" id="CHEBI:57856"/>
        <dbReference type="ChEBI" id="CHEBI:59789"/>
        <dbReference type="ChEBI" id="CHEBI:61929"/>
        <dbReference type="ChEBI" id="CHEBI:61976"/>
    </reaction>
</comment>
<comment type="catalytic activity">
    <reaction evidence="11">
        <text>L-lysyl(4)-[histone H3] + 3 S-adenosyl-L-methionine = N(6),N(6),N(6)-trimethyl-L-lysyl(4)-[histone H3] + 3 S-adenosyl-L-homocysteine + 3 H(+)</text>
        <dbReference type="Rhea" id="RHEA:60260"/>
        <dbReference type="Rhea" id="RHEA-COMP:15537"/>
        <dbReference type="Rhea" id="RHEA-COMP:15547"/>
        <dbReference type="ChEBI" id="CHEBI:15378"/>
        <dbReference type="ChEBI" id="CHEBI:29969"/>
        <dbReference type="ChEBI" id="CHEBI:57856"/>
        <dbReference type="ChEBI" id="CHEBI:59789"/>
        <dbReference type="ChEBI" id="CHEBI:61961"/>
        <dbReference type="EC" id="2.1.1.354"/>
    </reaction>
</comment>
<evidence type="ECO:0000259" key="17">
    <source>
        <dbReference type="PROSITE" id="PS50868"/>
    </source>
</evidence>
<reference evidence="18" key="1">
    <citation type="submission" date="2023-07" db="EMBL/GenBank/DDBJ databases">
        <title>A chromosome-level genome assembly of Lolium multiflorum.</title>
        <authorList>
            <person name="Chen Y."/>
            <person name="Copetti D."/>
            <person name="Kolliker R."/>
            <person name="Studer B."/>
        </authorList>
    </citation>
    <scope>NUCLEOTIDE SEQUENCE</scope>
    <source>
        <strain evidence="18">02402/16</strain>
        <tissue evidence="18">Leaf</tissue>
    </source>
</reference>
<evidence type="ECO:0000256" key="7">
    <source>
        <dbReference type="ARBA" id="ARBA00022884"/>
    </source>
</evidence>
<feature type="compositionally biased region" description="Low complexity" evidence="14">
    <location>
        <begin position="78"/>
        <end position="90"/>
    </location>
</feature>
<evidence type="ECO:0000256" key="6">
    <source>
        <dbReference type="ARBA" id="ARBA00022853"/>
    </source>
</evidence>
<dbReference type="PANTHER" id="PTHR45814">
    <property type="entry name" value="HISTONE-LYSINE N-METHYLTRANSFERASE SETD1"/>
    <property type="match status" value="1"/>
</dbReference>
<keyword evidence="8" id="KW-0805">Transcription regulation</keyword>
<dbReference type="PANTHER" id="PTHR45814:SF2">
    <property type="entry name" value="HISTONE-LYSINE N-METHYLTRANSFERASE SETD1"/>
    <property type="match status" value="1"/>
</dbReference>
<dbReference type="CDD" id="cd19169">
    <property type="entry name" value="SET_SETD1"/>
    <property type="match status" value="1"/>
</dbReference>
<dbReference type="EC" id="2.1.1.354" evidence="2"/>
<organism evidence="18 19">
    <name type="scientific">Lolium multiflorum</name>
    <name type="common">Italian ryegrass</name>
    <name type="synonym">Lolium perenne subsp. multiflorum</name>
    <dbReference type="NCBI Taxonomy" id="4521"/>
    <lineage>
        <taxon>Eukaryota</taxon>
        <taxon>Viridiplantae</taxon>
        <taxon>Streptophyta</taxon>
        <taxon>Embryophyta</taxon>
        <taxon>Tracheophyta</taxon>
        <taxon>Spermatophyta</taxon>
        <taxon>Magnoliopsida</taxon>
        <taxon>Liliopsida</taxon>
        <taxon>Poales</taxon>
        <taxon>Poaceae</taxon>
        <taxon>BOP clade</taxon>
        <taxon>Pooideae</taxon>
        <taxon>Poodae</taxon>
        <taxon>Poeae</taxon>
        <taxon>Poeae Chloroplast Group 2 (Poeae type)</taxon>
        <taxon>Loliodinae</taxon>
        <taxon>Loliinae</taxon>
        <taxon>Lolium</taxon>
    </lineage>
</organism>
<keyword evidence="10" id="KW-0539">Nucleus</keyword>
<dbReference type="GO" id="GO:0140999">
    <property type="term" value="F:histone H3K4 trimethyltransferase activity"/>
    <property type="evidence" value="ECO:0007669"/>
    <property type="project" value="UniProtKB-EC"/>
</dbReference>
<evidence type="ECO:0000256" key="4">
    <source>
        <dbReference type="ARBA" id="ARBA00022679"/>
    </source>
</evidence>